<reference evidence="4 5" key="2">
    <citation type="journal article" date="2016" name="Genome Announc.">
        <title>Complete Genome Sequence of the Highly Virulent Aeromonas schubertii Strain WL1483, Isolated from Diseased Snakehead Fish (Channa argus) in China.</title>
        <authorList>
            <person name="Liu L."/>
            <person name="Li N."/>
            <person name="Zhang D."/>
            <person name="Fu X."/>
            <person name="Shi C."/>
            <person name="Lin Q."/>
            <person name="Hao G."/>
        </authorList>
    </citation>
    <scope>NUCLEOTIDE SEQUENCE [LARGE SCALE GENOMIC DNA]</scope>
    <source>
        <strain evidence="4 5">WL1483</strain>
    </source>
</reference>
<evidence type="ECO:0000256" key="2">
    <source>
        <dbReference type="ARBA" id="ARBA00023315"/>
    </source>
</evidence>
<feature type="domain" description="N-acetyltransferase" evidence="3">
    <location>
        <begin position="4"/>
        <end position="156"/>
    </location>
</feature>
<dbReference type="Gene3D" id="3.40.630.30">
    <property type="match status" value="1"/>
</dbReference>
<name>A0A0S2SGT2_9GAMM</name>
<dbReference type="Proteomes" id="UP000058114">
    <property type="component" value="Chromosome"/>
</dbReference>
<evidence type="ECO:0000313" key="5">
    <source>
        <dbReference type="Proteomes" id="UP000058114"/>
    </source>
</evidence>
<dbReference type="Pfam" id="PF00583">
    <property type="entry name" value="Acetyltransf_1"/>
    <property type="match status" value="1"/>
</dbReference>
<keyword evidence="1 4" id="KW-0808">Transferase</keyword>
<dbReference type="KEGG" id="asr:WL1483_1504"/>
<sequence>MSEISLRIARLEDVAAMVRLQRASWRMAYGSVLGEDVLEQMDEAAHHRVWERRLTETDPRPMLICLEEQPVGLLYWQQEGDLAWLRAFYLDPDIWRQGLGRRLWQVVMVQMRRAGCREARLWLLGGNRIGAGFYFKHGFRPTGKRRTLQTLGRDCVQHQLARPL</sequence>
<gene>
    <name evidence="4" type="ORF">WL1483_1504</name>
</gene>
<reference evidence="5" key="1">
    <citation type="submission" date="2015-10" db="EMBL/GenBank/DDBJ databases">
        <title>Complete Genome Sequence of Aeromonas schubertii strain WL1483.</title>
        <authorList>
            <person name="Liu L."/>
        </authorList>
    </citation>
    <scope>NUCLEOTIDE SEQUENCE [LARGE SCALE GENOMIC DNA]</scope>
    <source>
        <strain evidence="5">WL1483</strain>
    </source>
</reference>
<keyword evidence="2" id="KW-0012">Acyltransferase</keyword>
<organism evidence="4 5">
    <name type="scientific">Aeromonas schubertii</name>
    <dbReference type="NCBI Taxonomy" id="652"/>
    <lineage>
        <taxon>Bacteria</taxon>
        <taxon>Pseudomonadati</taxon>
        <taxon>Pseudomonadota</taxon>
        <taxon>Gammaproteobacteria</taxon>
        <taxon>Aeromonadales</taxon>
        <taxon>Aeromonadaceae</taxon>
        <taxon>Aeromonas</taxon>
    </lineage>
</organism>
<dbReference type="PANTHER" id="PTHR43877">
    <property type="entry name" value="AMINOALKYLPHOSPHONATE N-ACETYLTRANSFERASE-RELATED-RELATED"/>
    <property type="match status" value="1"/>
</dbReference>
<protein>
    <submittedName>
        <fullName evidence="4">N-acetyltransferase GCN5</fullName>
    </submittedName>
</protein>
<dbReference type="PATRIC" id="fig|652.5.peg.1268"/>
<dbReference type="InterPro" id="IPR050832">
    <property type="entry name" value="Bact_Acetyltransf"/>
</dbReference>
<dbReference type="InterPro" id="IPR016181">
    <property type="entry name" value="Acyl_CoA_acyltransferase"/>
</dbReference>
<proteinExistence type="predicted"/>
<dbReference type="GO" id="GO:0016747">
    <property type="term" value="F:acyltransferase activity, transferring groups other than amino-acyl groups"/>
    <property type="evidence" value="ECO:0007669"/>
    <property type="project" value="InterPro"/>
</dbReference>
<dbReference type="EMBL" id="CP013067">
    <property type="protein sequence ID" value="ALP40923.1"/>
    <property type="molecule type" value="Genomic_DNA"/>
</dbReference>
<evidence type="ECO:0000256" key="1">
    <source>
        <dbReference type="ARBA" id="ARBA00022679"/>
    </source>
</evidence>
<evidence type="ECO:0000259" key="3">
    <source>
        <dbReference type="PROSITE" id="PS51186"/>
    </source>
</evidence>
<accession>A0A0S2SGT2</accession>
<dbReference type="CDD" id="cd04301">
    <property type="entry name" value="NAT_SF"/>
    <property type="match status" value="1"/>
</dbReference>
<evidence type="ECO:0000313" key="4">
    <source>
        <dbReference type="EMBL" id="ALP40923.1"/>
    </source>
</evidence>
<dbReference type="SUPFAM" id="SSF55729">
    <property type="entry name" value="Acyl-CoA N-acyltransferases (Nat)"/>
    <property type="match status" value="1"/>
</dbReference>
<dbReference type="PROSITE" id="PS51186">
    <property type="entry name" value="GNAT"/>
    <property type="match status" value="1"/>
</dbReference>
<dbReference type="InterPro" id="IPR000182">
    <property type="entry name" value="GNAT_dom"/>
</dbReference>
<dbReference type="AlphaFoldDB" id="A0A0S2SGT2"/>